<sequence>MAVQLLGDDKEDGMRNERRRFNLPALMLALAMLLAACGGQPQQPPAAGGGATTGGPPIKIGAIFDLTGATADVGTPYSKGQIAFVDWKNANGGVAGRQLQLISQDYAYEVPRAEELYTQFVTQDGVIVFSGWGTGDTEALKGKITADKIPFISASYSAALANPAETPYNFLVAPTYSDQLIIAMKWALDDWKAKGKSGTPKFAYLINDSPFGRSPLADGTAFATANGIETPLEVPSPRGATDLTPQLTQIRDYGANYVFLQNVSSPAALAIKNAKSLGLDVQFVCLNWCANELLIKLAGADAEGVVGAIPFSPEGEGAKVALEFAKEKGIDYGGADSTFVQGWTAMSILVTGIERTLKDGKELTGENIKNTLETMGPIETGGVTPPVVFSTTDHAGVKALRMFRVENGKWVAITDFISAK</sequence>
<dbReference type="Gene3D" id="3.40.50.2300">
    <property type="match status" value="2"/>
</dbReference>
<evidence type="ECO:0000313" key="6">
    <source>
        <dbReference type="EMBL" id="ABU56672.1"/>
    </source>
</evidence>
<protein>
    <submittedName>
        <fullName evidence="6">ABC-type branched-chain amino acid transport systems periplasmic component-like protein</fullName>
    </submittedName>
</protein>
<evidence type="ECO:0000256" key="2">
    <source>
        <dbReference type="ARBA" id="ARBA00022448"/>
    </source>
</evidence>
<dbReference type="STRING" id="383372.Rcas_0542"/>
<dbReference type="SUPFAM" id="SSF53822">
    <property type="entry name" value="Periplasmic binding protein-like I"/>
    <property type="match status" value="1"/>
</dbReference>
<dbReference type="PANTHER" id="PTHR47235:SF1">
    <property type="entry name" value="BLR6548 PROTEIN"/>
    <property type="match status" value="1"/>
</dbReference>
<evidence type="ECO:0000256" key="3">
    <source>
        <dbReference type="ARBA" id="ARBA00022729"/>
    </source>
</evidence>
<dbReference type="InterPro" id="IPR000709">
    <property type="entry name" value="Leu_Ile_Val-bd"/>
</dbReference>
<evidence type="ECO:0000256" key="1">
    <source>
        <dbReference type="ARBA" id="ARBA00010062"/>
    </source>
</evidence>
<dbReference type="CDD" id="cd06334">
    <property type="entry name" value="PBP1_ABC_ligand_binding-like"/>
    <property type="match status" value="1"/>
</dbReference>
<reference evidence="6 7" key="1">
    <citation type="submission" date="2007-08" db="EMBL/GenBank/DDBJ databases">
        <title>Complete sequence of Roseiflexus castenholzii DSM 13941.</title>
        <authorList>
            <consortium name="US DOE Joint Genome Institute"/>
            <person name="Copeland A."/>
            <person name="Lucas S."/>
            <person name="Lapidus A."/>
            <person name="Barry K."/>
            <person name="Glavina del Rio T."/>
            <person name="Dalin E."/>
            <person name="Tice H."/>
            <person name="Pitluck S."/>
            <person name="Thompson L.S."/>
            <person name="Brettin T."/>
            <person name="Bruce D."/>
            <person name="Detter J.C."/>
            <person name="Han C."/>
            <person name="Tapia R."/>
            <person name="Schmutz J."/>
            <person name="Larimer F."/>
            <person name="Land M."/>
            <person name="Hauser L."/>
            <person name="Kyrpides N."/>
            <person name="Mikhailova N."/>
            <person name="Bryant D.A."/>
            <person name="Hanada S."/>
            <person name="Tsukatani Y."/>
            <person name="Richardson P."/>
        </authorList>
    </citation>
    <scope>NUCLEOTIDE SEQUENCE [LARGE SCALE GENOMIC DNA]</scope>
    <source>
        <strain evidence="7">DSM 13941 / HLO8</strain>
    </source>
</reference>
<dbReference type="PRINTS" id="PR00337">
    <property type="entry name" value="LEUILEVALBP"/>
</dbReference>
<dbReference type="eggNOG" id="COG0683">
    <property type="taxonomic scope" value="Bacteria"/>
</dbReference>
<dbReference type="HOGENOM" id="CLU_027128_7_3_0"/>
<name>A7NGS5_ROSCS</name>
<evidence type="ECO:0000313" key="7">
    <source>
        <dbReference type="Proteomes" id="UP000000263"/>
    </source>
</evidence>
<keyword evidence="4" id="KW-0029">Amino-acid transport</keyword>
<dbReference type="InterPro" id="IPR028081">
    <property type="entry name" value="Leu-bd"/>
</dbReference>
<feature type="domain" description="Leucine-binding protein" evidence="5">
    <location>
        <begin position="57"/>
        <end position="408"/>
    </location>
</feature>
<proteinExistence type="inferred from homology"/>
<keyword evidence="3" id="KW-0732">Signal</keyword>
<dbReference type="Pfam" id="PF13458">
    <property type="entry name" value="Peripla_BP_6"/>
    <property type="match status" value="1"/>
</dbReference>
<dbReference type="AlphaFoldDB" id="A7NGS5"/>
<accession>A7NGS5</accession>
<evidence type="ECO:0000259" key="5">
    <source>
        <dbReference type="Pfam" id="PF13458"/>
    </source>
</evidence>
<keyword evidence="2" id="KW-0813">Transport</keyword>
<dbReference type="EMBL" id="CP000804">
    <property type="protein sequence ID" value="ABU56672.1"/>
    <property type="molecule type" value="Genomic_DNA"/>
</dbReference>
<evidence type="ECO:0000256" key="4">
    <source>
        <dbReference type="ARBA" id="ARBA00022970"/>
    </source>
</evidence>
<dbReference type="PANTHER" id="PTHR47235">
    <property type="entry name" value="BLR6548 PROTEIN"/>
    <property type="match status" value="1"/>
</dbReference>
<comment type="similarity">
    <text evidence="1">Belongs to the leucine-binding protein family.</text>
</comment>
<dbReference type="KEGG" id="rca:Rcas_0542"/>
<organism evidence="6 7">
    <name type="scientific">Roseiflexus castenholzii (strain DSM 13941 / HLO8)</name>
    <dbReference type="NCBI Taxonomy" id="383372"/>
    <lineage>
        <taxon>Bacteria</taxon>
        <taxon>Bacillati</taxon>
        <taxon>Chloroflexota</taxon>
        <taxon>Chloroflexia</taxon>
        <taxon>Chloroflexales</taxon>
        <taxon>Roseiflexineae</taxon>
        <taxon>Roseiflexaceae</taxon>
        <taxon>Roseiflexus</taxon>
    </lineage>
</organism>
<keyword evidence="7" id="KW-1185">Reference proteome</keyword>
<dbReference type="GO" id="GO:0006865">
    <property type="term" value="P:amino acid transport"/>
    <property type="evidence" value="ECO:0007669"/>
    <property type="project" value="UniProtKB-KW"/>
</dbReference>
<gene>
    <name evidence="6" type="ordered locus">Rcas_0542</name>
</gene>
<dbReference type="Proteomes" id="UP000000263">
    <property type="component" value="Chromosome"/>
</dbReference>
<dbReference type="InterPro" id="IPR028082">
    <property type="entry name" value="Peripla_BP_I"/>
</dbReference>